<comment type="caution">
    <text evidence="4">The sequence shown here is derived from an EMBL/GenBank/DDBJ whole genome shotgun (WGS) entry which is preliminary data.</text>
</comment>
<feature type="domain" description="ZAD" evidence="3">
    <location>
        <begin position="69"/>
        <end position="156"/>
    </location>
</feature>
<protein>
    <recommendedName>
        <fullName evidence="3">ZAD domain-containing protein</fullName>
    </recommendedName>
</protein>
<dbReference type="SUPFAM" id="SSF57716">
    <property type="entry name" value="Glucocorticoid receptor-like (DNA-binding domain)"/>
    <property type="match status" value="1"/>
</dbReference>
<evidence type="ECO:0000256" key="1">
    <source>
        <dbReference type="PROSITE-ProRule" id="PRU01263"/>
    </source>
</evidence>
<keyword evidence="1" id="KW-0479">Metal-binding</keyword>
<reference evidence="4" key="1">
    <citation type="submission" date="2021-03" db="EMBL/GenBank/DDBJ databases">
        <title>Chromosome level genome of the anhydrobiotic midge Polypedilum vanderplanki.</title>
        <authorList>
            <person name="Yoshida Y."/>
            <person name="Kikawada T."/>
            <person name="Gusev O."/>
        </authorList>
    </citation>
    <scope>NUCLEOTIDE SEQUENCE</scope>
    <source>
        <strain evidence="4">NIAS01</strain>
        <tissue evidence="4">Whole body or cell culture</tissue>
    </source>
</reference>
<feature type="binding site" evidence="1">
    <location>
        <position position="71"/>
    </location>
    <ligand>
        <name>Zn(2+)</name>
        <dbReference type="ChEBI" id="CHEBI:29105"/>
    </ligand>
</feature>
<dbReference type="AlphaFoldDB" id="A0A9J6BKR9"/>
<dbReference type="OrthoDB" id="7790848at2759"/>
<evidence type="ECO:0000256" key="2">
    <source>
        <dbReference type="SAM" id="MobiDB-lite"/>
    </source>
</evidence>
<name>A0A9J6BKR9_POLVA</name>
<feature type="binding site" evidence="1">
    <location>
        <position position="129"/>
    </location>
    <ligand>
        <name>Zn(2+)</name>
        <dbReference type="ChEBI" id="CHEBI:29105"/>
    </ligand>
</feature>
<accession>A0A9J6BKR9</accession>
<organism evidence="4 5">
    <name type="scientific">Polypedilum vanderplanki</name>
    <name type="common">Sleeping chironomid midge</name>
    <dbReference type="NCBI Taxonomy" id="319348"/>
    <lineage>
        <taxon>Eukaryota</taxon>
        <taxon>Metazoa</taxon>
        <taxon>Ecdysozoa</taxon>
        <taxon>Arthropoda</taxon>
        <taxon>Hexapoda</taxon>
        <taxon>Insecta</taxon>
        <taxon>Pterygota</taxon>
        <taxon>Neoptera</taxon>
        <taxon>Endopterygota</taxon>
        <taxon>Diptera</taxon>
        <taxon>Nematocera</taxon>
        <taxon>Chironomoidea</taxon>
        <taxon>Chironomidae</taxon>
        <taxon>Chironominae</taxon>
        <taxon>Polypedilum</taxon>
        <taxon>Polypedilum</taxon>
    </lineage>
</organism>
<dbReference type="Proteomes" id="UP001107558">
    <property type="component" value="Chromosome 3"/>
</dbReference>
<dbReference type="SMART" id="SM00868">
    <property type="entry name" value="zf-AD"/>
    <property type="match status" value="1"/>
</dbReference>
<keyword evidence="5" id="KW-1185">Reference proteome</keyword>
<evidence type="ECO:0000313" key="5">
    <source>
        <dbReference type="Proteomes" id="UP001107558"/>
    </source>
</evidence>
<proteinExistence type="predicted"/>
<dbReference type="GO" id="GO:0005634">
    <property type="term" value="C:nucleus"/>
    <property type="evidence" value="ECO:0007669"/>
    <property type="project" value="InterPro"/>
</dbReference>
<keyword evidence="1" id="KW-0862">Zinc</keyword>
<dbReference type="GO" id="GO:0008270">
    <property type="term" value="F:zinc ion binding"/>
    <property type="evidence" value="ECO:0007669"/>
    <property type="project" value="UniProtKB-UniRule"/>
</dbReference>
<dbReference type="Pfam" id="PF07776">
    <property type="entry name" value="zf-AD"/>
    <property type="match status" value="1"/>
</dbReference>
<sequence>MGDRLSYNEFLKIFERQKLYSENKNKGIEQAQAMEATNEELIIDSEQVSSSTEESENEIEQKPEDLLIKLCRICGGSGCIDIFAPLSDKFLTIQRSRYAKMKNVQIAEMIDNIGGEEVRKNDGLPEFVCVHCLSYLQHAYNIRLTIRHTSANLREIRKIANEESIQVEVNHSRNVISLNQQEINTQKDEIEDDKYWHETFEKKNAKVKITTKAVKEKPNLMEYKCPACMRTSYSIKTHNQHLKVCLVAVLERFFSELKSLYTHRFQRKITEHEYIIYAISLLFNSQKRINEIAVKNDINIETVTKQLPPDEFLILRDPTPSLVSSSSSSQLQPSSSNTYMQQQRLQYNNNSNRFTSPDYGYSSNTH</sequence>
<evidence type="ECO:0000313" key="4">
    <source>
        <dbReference type="EMBL" id="KAG5670362.1"/>
    </source>
</evidence>
<keyword evidence="1" id="KW-0863">Zinc-finger</keyword>
<dbReference type="PROSITE" id="PS51915">
    <property type="entry name" value="ZAD"/>
    <property type="match status" value="1"/>
</dbReference>
<dbReference type="InterPro" id="IPR012934">
    <property type="entry name" value="Znf_AD"/>
</dbReference>
<feature type="region of interest" description="Disordered" evidence="2">
    <location>
        <begin position="347"/>
        <end position="366"/>
    </location>
</feature>
<dbReference type="EMBL" id="JADBJN010000003">
    <property type="protein sequence ID" value="KAG5670362.1"/>
    <property type="molecule type" value="Genomic_DNA"/>
</dbReference>
<feature type="binding site" evidence="1">
    <location>
        <position position="132"/>
    </location>
    <ligand>
        <name>Zn(2+)</name>
        <dbReference type="ChEBI" id="CHEBI:29105"/>
    </ligand>
</feature>
<gene>
    <name evidence="4" type="ORF">PVAND_000633</name>
</gene>
<evidence type="ECO:0000259" key="3">
    <source>
        <dbReference type="PROSITE" id="PS51915"/>
    </source>
</evidence>
<feature type="binding site" evidence="1">
    <location>
        <position position="74"/>
    </location>
    <ligand>
        <name>Zn(2+)</name>
        <dbReference type="ChEBI" id="CHEBI:29105"/>
    </ligand>
</feature>